<dbReference type="EMBL" id="JBHFNS010000094">
    <property type="protein sequence ID" value="MFB2939349.1"/>
    <property type="molecule type" value="Genomic_DNA"/>
</dbReference>
<accession>A0ABV4YKJ3</accession>
<name>A0ABV4YKJ3_9CYAN</name>
<comment type="caution">
    <text evidence="2">The sequence shown here is derived from an EMBL/GenBank/DDBJ whole genome shotgun (WGS) entry which is preliminary data.</text>
</comment>
<evidence type="ECO:0000256" key="1">
    <source>
        <dbReference type="SAM" id="MobiDB-lite"/>
    </source>
</evidence>
<evidence type="ECO:0000313" key="2">
    <source>
        <dbReference type="EMBL" id="MFB2939349.1"/>
    </source>
</evidence>
<keyword evidence="3" id="KW-1185">Reference proteome</keyword>
<proteinExistence type="predicted"/>
<feature type="region of interest" description="Disordered" evidence="1">
    <location>
        <begin position="28"/>
        <end position="48"/>
    </location>
</feature>
<evidence type="ECO:0000313" key="3">
    <source>
        <dbReference type="Proteomes" id="UP001576776"/>
    </source>
</evidence>
<dbReference type="RefSeq" id="WP_413260820.1">
    <property type="nucleotide sequence ID" value="NZ_JBHFNS010000094.1"/>
</dbReference>
<protein>
    <submittedName>
        <fullName evidence="2">Uncharacterized protein</fullName>
    </submittedName>
</protein>
<dbReference type="Proteomes" id="UP001576776">
    <property type="component" value="Unassembled WGS sequence"/>
</dbReference>
<reference evidence="2 3" key="1">
    <citation type="submission" date="2024-09" db="EMBL/GenBank/DDBJ databases">
        <title>Floridaenema gen nov. (Aerosakkonemataceae, Aerosakkonematales ord. nov., Cyanobacteria) from benthic tropical and subtropical fresh waters, with the description of four new species.</title>
        <authorList>
            <person name="Moretto J.A."/>
            <person name="Berthold D.E."/>
            <person name="Lefler F.W."/>
            <person name="Huang I.-S."/>
            <person name="Laughinghouse H. IV."/>
        </authorList>
    </citation>
    <scope>NUCLEOTIDE SEQUENCE [LARGE SCALE GENOMIC DNA]</scope>
    <source>
        <strain evidence="2 3">BLCC-F154</strain>
    </source>
</reference>
<gene>
    <name evidence="2" type="ORF">ACE1B6_29200</name>
</gene>
<organism evidence="2 3">
    <name type="scientific">Floridaenema fluviatile BLCC-F154</name>
    <dbReference type="NCBI Taxonomy" id="3153640"/>
    <lineage>
        <taxon>Bacteria</taxon>
        <taxon>Bacillati</taxon>
        <taxon>Cyanobacteriota</taxon>
        <taxon>Cyanophyceae</taxon>
        <taxon>Oscillatoriophycideae</taxon>
        <taxon>Aerosakkonematales</taxon>
        <taxon>Aerosakkonemataceae</taxon>
        <taxon>Floridanema</taxon>
        <taxon>Floridanema fluviatile</taxon>
    </lineage>
</organism>
<sequence>MENDKRKMRQAAAEAFMASLGDFENMFAEGEEKSPSVSGKAKPPSKKKEVDLFEEALADIDEFMEKRSPPEL</sequence>